<evidence type="ECO:0000256" key="2">
    <source>
        <dbReference type="ARBA" id="ARBA00022793"/>
    </source>
</evidence>
<evidence type="ECO:0000313" key="7">
    <source>
        <dbReference type="EMBL" id="MCT9809619.1"/>
    </source>
</evidence>
<dbReference type="Gene3D" id="3.90.1150.10">
    <property type="entry name" value="Aspartate Aminotransferase, domain 1"/>
    <property type="match status" value="1"/>
</dbReference>
<keyword evidence="3" id="KW-0663">Pyridoxal phosphate</keyword>
<dbReference type="InterPro" id="IPR015421">
    <property type="entry name" value="PyrdxlP-dep_Trfase_major"/>
</dbReference>
<dbReference type="Pfam" id="PF01276">
    <property type="entry name" value="OKR_DC_1"/>
    <property type="match status" value="1"/>
</dbReference>
<keyword evidence="4" id="KW-0456">Lyase</keyword>
<proteinExistence type="inferred from homology"/>
<organism evidence="7 8">
    <name type="scientific">Acidovorax bellezanensis</name>
    <dbReference type="NCBI Taxonomy" id="2976702"/>
    <lineage>
        <taxon>Bacteria</taxon>
        <taxon>Pseudomonadati</taxon>
        <taxon>Pseudomonadota</taxon>
        <taxon>Betaproteobacteria</taxon>
        <taxon>Burkholderiales</taxon>
        <taxon>Comamonadaceae</taxon>
        <taxon>Acidovorax</taxon>
    </lineage>
</organism>
<dbReference type="Gene3D" id="3.90.100.10">
    <property type="entry name" value="Orn/Lys/Arg decarboxylase, C-terminal domain"/>
    <property type="match status" value="1"/>
</dbReference>
<evidence type="ECO:0000256" key="1">
    <source>
        <dbReference type="ARBA" id="ARBA00010671"/>
    </source>
</evidence>
<dbReference type="InterPro" id="IPR011193">
    <property type="entry name" value="Orn/lys/arg_de-COase"/>
</dbReference>
<keyword evidence="8" id="KW-1185">Reference proteome</keyword>
<sequence length="875" mass="96434">MKFRFPIIIIDEDYRSENTSGLGIRALAQAIETEGFEVLGVTSYGDLTQFAQQQSRASAFILSIDDEEFTLGSGLDPIVLSLRKFIEEVRRKNADVPIYVHGETKTSRHLPNDILRELHGFIHMFEDTPEFVAKHIIREAKNYLEGVQPPFFKALLDYAEDGSYSWHCPGHSGGVAFLKSPVGQMYHQFYGENMLRADVCNAVEELGQLLDHNGAIGESERNAARIFNADHCFFVTNGTSTSNKIVWHHTVASGDVVVVDRNCHKSVLHAIIMTGAIPVFLKPTRNHFGIIGPIPQSEFQPETIQAKIAANPLLQGVDAKSVKPRVLTLTQSTYDGVLYNTETIKSMVDGYVENLHFDEAWLPHAAFHPFYGSYHAMGKKRARPKHSVVYATQSIHKLLAGISQASHVLVQDSQTQKLDRHLFNEAYLMHTSTSPQYSIIASCDVAAAMMEPPAGTALVEESLAEALDFRRAMRKVEDEFGKDDWWFTVWGPDDIIEEGLGFAEDWIFRAKAKGKKPSSKWHGFGDLADGFNMLDPIKSTIVTPGLNLNGAFDKTGIPASIVTKYLSAHGVVVEKTGLYSFFIMFTIGITKGRWNTMLTALQQFKDDYEKNQPMYRILPEFCQQHRQYERMGLRDLCQHVHQMYAKYDIARLTTEMYLSDLTPSMKPSDAYAHIAKRQTERVEIDRLEGRTTVGLVTPYPPGIPLLIPGEVFNKKIVDYLLFARDFAKVCPGFETDIHGLVEEEDEAGVVRYYADCVAEAPKVAAARKTPVKAAAKTPAKAAVKAAAKAPAKAAVKTAAKPAAKAPAKAAAKTPAKAPAAKPATKATAKPAAKAPAKAQAANLSEDRTAPAAATPGKGKKKLVQVGSDGPFGRTL</sequence>
<dbReference type="Gene3D" id="3.40.640.10">
    <property type="entry name" value="Type I PLP-dependent aspartate aminotransferase-like (Major domain)"/>
    <property type="match status" value="1"/>
</dbReference>
<name>A0ABT2PGR2_9BURK</name>
<dbReference type="SUPFAM" id="SSF53383">
    <property type="entry name" value="PLP-dependent transferases"/>
    <property type="match status" value="1"/>
</dbReference>
<dbReference type="InterPro" id="IPR005308">
    <property type="entry name" value="OKR_de-COase_N"/>
</dbReference>
<feature type="region of interest" description="Disordered" evidence="5">
    <location>
        <begin position="806"/>
        <end position="875"/>
    </location>
</feature>
<evidence type="ECO:0000313" key="8">
    <source>
        <dbReference type="Proteomes" id="UP001525968"/>
    </source>
</evidence>
<dbReference type="InterPro" id="IPR015424">
    <property type="entry name" value="PyrdxlP-dep_Trfase"/>
</dbReference>
<evidence type="ECO:0000259" key="6">
    <source>
        <dbReference type="PROSITE" id="PS00703"/>
    </source>
</evidence>
<gene>
    <name evidence="7" type="ORF">N0K08_03130</name>
</gene>
<feature type="domain" description="Orn/Lys/Arg decarboxylases family 1 pyridoxal-P attachment site" evidence="6">
    <location>
        <begin position="392"/>
        <end position="406"/>
    </location>
</feature>
<dbReference type="InterPro" id="IPR008286">
    <property type="entry name" value="Prn/Lys/Arg_de-COase_C"/>
</dbReference>
<dbReference type="PANTHER" id="PTHR45229:SF3">
    <property type="entry name" value="BIODEGRADATIVE ARGININE DECARBOXYLASE"/>
    <property type="match status" value="1"/>
</dbReference>
<dbReference type="EMBL" id="JAODYH010000002">
    <property type="protein sequence ID" value="MCT9809619.1"/>
    <property type="molecule type" value="Genomic_DNA"/>
</dbReference>
<reference evidence="7 8" key="1">
    <citation type="submission" date="2022-09" db="EMBL/GenBank/DDBJ databases">
        <title>Draft genome of isolate Be4.</title>
        <authorList>
            <person name="Sanchez-Castro I."/>
            <person name="Martinez-Rodriguez P."/>
            <person name="Descostes M."/>
            <person name="Merroun M."/>
        </authorList>
    </citation>
    <scope>NUCLEOTIDE SEQUENCE [LARGE SCALE GENOMIC DNA]</scope>
    <source>
        <strain evidence="7 8">Be4</strain>
    </source>
</reference>
<comment type="similarity">
    <text evidence="1">Belongs to the Orn/Lys/Arg decarboxylase class-I family.</text>
</comment>
<dbReference type="Gene3D" id="3.40.50.2300">
    <property type="match status" value="1"/>
</dbReference>
<dbReference type="InterPro" id="IPR036633">
    <property type="entry name" value="Prn/Lys/Arg_de-COase_C_sf"/>
</dbReference>
<protein>
    <submittedName>
        <fullName evidence="7">Arginine/lysine/ornithine decarboxylase</fullName>
    </submittedName>
</protein>
<accession>A0ABT2PGR2</accession>
<feature type="compositionally biased region" description="Low complexity" evidence="5">
    <location>
        <begin position="806"/>
        <end position="841"/>
    </location>
</feature>
<dbReference type="SUPFAM" id="SSF55904">
    <property type="entry name" value="Ornithine decarboxylase C-terminal domain"/>
    <property type="match status" value="1"/>
</dbReference>
<dbReference type="Pfam" id="PF03711">
    <property type="entry name" value="OKR_DC_1_C"/>
    <property type="match status" value="1"/>
</dbReference>
<evidence type="ECO:0000256" key="4">
    <source>
        <dbReference type="ARBA" id="ARBA00023239"/>
    </source>
</evidence>
<dbReference type="Proteomes" id="UP001525968">
    <property type="component" value="Unassembled WGS sequence"/>
</dbReference>
<dbReference type="PROSITE" id="PS00703">
    <property type="entry name" value="OKR_DC_1"/>
    <property type="match status" value="1"/>
</dbReference>
<dbReference type="PANTHER" id="PTHR45229">
    <property type="entry name" value="CONSTITUTIVE ORNITHINE DECARBOXYLASE"/>
    <property type="match status" value="1"/>
</dbReference>
<dbReference type="InterPro" id="IPR015422">
    <property type="entry name" value="PyrdxlP-dep_Trfase_small"/>
</dbReference>
<dbReference type="RefSeq" id="WP_261498549.1">
    <property type="nucleotide sequence ID" value="NZ_JAODYH010000002.1"/>
</dbReference>
<dbReference type="InterPro" id="IPR000310">
    <property type="entry name" value="Orn/Lys/Arg_deCO2ase_major_dom"/>
</dbReference>
<dbReference type="Pfam" id="PF03709">
    <property type="entry name" value="OKR_DC_1_N"/>
    <property type="match status" value="1"/>
</dbReference>
<evidence type="ECO:0000256" key="5">
    <source>
        <dbReference type="SAM" id="MobiDB-lite"/>
    </source>
</evidence>
<keyword evidence="2" id="KW-0210">Decarboxylase</keyword>
<comment type="caution">
    <text evidence="7">The sequence shown here is derived from an EMBL/GenBank/DDBJ whole genome shotgun (WGS) entry which is preliminary data.</text>
</comment>
<evidence type="ECO:0000256" key="3">
    <source>
        <dbReference type="ARBA" id="ARBA00022898"/>
    </source>
</evidence>